<dbReference type="Gene3D" id="3.20.20.140">
    <property type="entry name" value="Metal-dependent hydrolases"/>
    <property type="match status" value="1"/>
</dbReference>
<evidence type="ECO:0000256" key="5">
    <source>
        <dbReference type="ARBA" id="ARBA00047720"/>
    </source>
</evidence>
<keyword evidence="10" id="KW-1185">Reference proteome</keyword>
<dbReference type="InterPro" id="IPR011059">
    <property type="entry name" value="Metal-dep_hydrolase_composite"/>
</dbReference>
<dbReference type="SUPFAM" id="SSF51556">
    <property type="entry name" value="Metallo-dependent hydrolases"/>
    <property type="match status" value="1"/>
</dbReference>
<dbReference type="InterPro" id="IPR006680">
    <property type="entry name" value="Amidohydro-rel"/>
</dbReference>
<organism evidence="9 10">
    <name type="scientific">Youxingia wuxianensis</name>
    <dbReference type="NCBI Taxonomy" id="2763678"/>
    <lineage>
        <taxon>Bacteria</taxon>
        <taxon>Bacillati</taxon>
        <taxon>Bacillota</taxon>
        <taxon>Clostridia</taxon>
        <taxon>Eubacteriales</taxon>
        <taxon>Oscillospiraceae</taxon>
        <taxon>Youxingia</taxon>
    </lineage>
</organism>
<dbReference type="PANTHER" id="PTHR11113:SF2">
    <property type="entry name" value="ADENINE DEAMINASE"/>
    <property type="match status" value="1"/>
</dbReference>
<evidence type="ECO:0000256" key="2">
    <source>
        <dbReference type="ARBA" id="ARBA00012782"/>
    </source>
</evidence>
<gene>
    <name evidence="6 9" type="primary">ade</name>
    <name evidence="9" type="ORF">H8705_12880</name>
</gene>
<evidence type="ECO:0000259" key="8">
    <source>
        <dbReference type="Pfam" id="PF13382"/>
    </source>
</evidence>
<dbReference type="GO" id="GO:0000034">
    <property type="term" value="F:adenine deaminase activity"/>
    <property type="evidence" value="ECO:0007669"/>
    <property type="project" value="UniProtKB-UniRule"/>
</dbReference>
<sequence length="569" mass="62130">MKRQELIKTALGENQPDLVLKNGKIINVFTGEILTGDIAIKGNKIAGIGSYQARREVDLDGMFVLPGLIDAHLHVESSMVTPGVYAQEVLRWGTTTLITDPHEIANVCGGDGIRFMLEASKDLPVNYYVQLPSCVPATPFEHTGEVFTSDKMKPFLSDDRVTGLAEMMNYPGVYSCDEQVMEKLNLFEDKIIDGHAPGADGRQLQAYAAAGIRTDHESTTYREARNKLRAGISVLVREGSASKNLTDIIDGVLKNQIDTHFMAFCTDDKHLADIGKEGTIAHNIRLAIKQGMHPVTAIQMATLHPARIYRLWDLGAVAAGYRADLVVVKHLEEMDVQAVYKDGQCVFGGDIVPQAPQITIPDAISNTVHIAPFTQNPFALPDWKTLPVIRLVAGQIITEKGEIPASELENAFKEGRICKAAVIERHHATGNIGVGLLEGYGLTRGAIATTVAHDSHNLIVVGDNDEDMLAAVKEIQRIHGGYAIIRDGKVFDSLPLPVAGLMSELPAKELICRLDHMIAAAYECGVNKGIDPFITLSFIALPVIPQLRLTDMGVFDVENFTFCQEKKLP</sequence>
<dbReference type="PANTHER" id="PTHR11113">
    <property type="entry name" value="N-ACETYLGLUCOSAMINE-6-PHOSPHATE DEACETYLASE"/>
    <property type="match status" value="1"/>
</dbReference>
<evidence type="ECO:0000256" key="3">
    <source>
        <dbReference type="ARBA" id="ARBA00022801"/>
    </source>
</evidence>
<keyword evidence="3 6" id="KW-0378">Hydrolase</keyword>
<dbReference type="CDD" id="cd01295">
    <property type="entry name" value="AdeC"/>
    <property type="match status" value="1"/>
</dbReference>
<evidence type="ECO:0000259" key="7">
    <source>
        <dbReference type="Pfam" id="PF01979"/>
    </source>
</evidence>
<dbReference type="InterPro" id="IPR006679">
    <property type="entry name" value="Adenine_deam"/>
</dbReference>
<proteinExistence type="inferred from homology"/>
<dbReference type="NCBIfam" id="TIGR01178">
    <property type="entry name" value="ade"/>
    <property type="match status" value="1"/>
</dbReference>
<feature type="domain" description="Adenine deaminase C-terminal" evidence="8">
    <location>
        <begin position="395"/>
        <end position="560"/>
    </location>
</feature>
<keyword evidence="4 6" id="KW-0464">Manganese</keyword>
<evidence type="ECO:0000256" key="6">
    <source>
        <dbReference type="HAMAP-Rule" id="MF_01518"/>
    </source>
</evidence>
<dbReference type="SUPFAM" id="SSF51338">
    <property type="entry name" value="Composite domain of metallo-dependent hydrolases"/>
    <property type="match status" value="1"/>
</dbReference>
<dbReference type="Proteomes" id="UP000623678">
    <property type="component" value="Unassembled WGS sequence"/>
</dbReference>
<evidence type="ECO:0000313" key="9">
    <source>
        <dbReference type="EMBL" id="MBC8586475.1"/>
    </source>
</evidence>
<dbReference type="Gene3D" id="2.30.40.10">
    <property type="entry name" value="Urease, subunit C, domain 1"/>
    <property type="match status" value="1"/>
</dbReference>
<accession>A0A926EQ56</accession>
<dbReference type="Pfam" id="PF01979">
    <property type="entry name" value="Amidohydro_1"/>
    <property type="match status" value="1"/>
</dbReference>
<evidence type="ECO:0000313" key="10">
    <source>
        <dbReference type="Proteomes" id="UP000623678"/>
    </source>
</evidence>
<comment type="similarity">
    <text evidence="1 6">Belongs to the metallo-dependent hydrolases superfamily. Adenine deaminase family.</text>
</comment>
<comment type="catalytic activity">
    <reaction evidence="5 6">
        <text>adenine + H2O + H(+) = hypoxanthine + NH4(+)</text>
        <dbReference type="Rhea" id="RHEA:23688"/>
        <dbReference type="ChEBI" id="CHEBI:15377"/>
        <dbReference type="ChEBI" id="CHEBI:15378"/>
        <dbReference type="ChEBI" id="CHEBI:16708"/>
        <dbReference type="ChEBI" id="CHEBI:17368"/>
        <dbReference type="ChEBI" id="CHEBI:28938"/>
        <dbReference type="EC" id="3.5.4.2"/>
    </reaction>
</comment>
<dbReference type="HAMAP" id="MF_01518">
    <property type="entry name" value="Adenine_deamin"/>
    <property type="match status" value="1"/>
</dbReference>
<comment type="cofactor">
    <cofactor evidence="6">
        <name>Mn(2+)</name>
        <dbReference type="ChEBI" id="CHEBI:29035"/>
    </cofactor>
</comment>
<dbReference type="AlphaFoldDB" id="A0A926EQ56"/>
<dbReference type="InterPro" id="IPR026912">
    <property type="entry name" value="Adenine_deam_C"/>
</dbReference>
<feature type="domain" description="Amidohydrolase-related" evidence="7">
    <location>
        <begin position="63"/>
        <end position="345"/>
    </location>
</feature>
<dbReference type="Pfam" id="PF13382">
    <property type="entry name" value="Adenine_deam_C"/>
    <property type="match status" value="1"/>
</dbReference>
<dbReference type="InterPro" id="IPR032466">
    <property type="entry name" value="Metal_Hydrolase"/>
</dbReference>
<evidence type="ECO:0000256" key="1">
    <source>
        <dbReference type="ARBA" id="ARBA00006773"/>
    </source>
</evidence>
<dbReference type="RefSeq" id="WP_262396195.1">
    <property type="nucleotide sequence ID" value="NZ_JACRTD010000012.1"/>
</dbReference>
<dbReference type="GO" id="GO:0006146">
    <property type="term" value="P:adenine catabolic process"/>
    <property type="evidence" value="ECO:0007669"/>
    <property type="project" value="InterPro"/>
</dbReference>
<dbReference type="EC" id="3.5.4.2" evidence="2 6"/>
<comment type="caution">
    <text evidence="9">The sequence shown here is derived from an EMBL/GenBank/DDBJ whole genome shotgun (WGS) entry which is preliminary data.</text>
</comment>
<reference evidence="9" key="1">
    <citation type="submission" date="2020-08" db="EMBL/GenBank/DDBJ databases">
        <title>Genome public.</title>
        <authorList>
            <person name="Liu C."/>
            <person name="Sun Q."/>
        </authorList>
    </citation>
    <scope>NUCLEOTIDE SEQUENCE</scope>
    <source>
        <strain evidence="9">NSJ-64</strain>
    </source>
</reference>
<protein>
    <recommendedName>
        <fullName evidence="2 6">Adenine deaminase</fullName>
        <shortName evidence="6">Adenase</shortName>
        <shortName evidence="6">Adenine aminase</shortName>
        <ecNumber evidence="2 6">3.5.4.2</ecNumber>
    </recommendedName>
</protein>
<dbReference type="EMBL" id="JACRTD010000012">
    <property type="protein sequence ID" value="MBC8586475.1"/>
    <property type="molecule type" value="Genomic_DNA"/>
</dbReference>
<name>A0A926EQ56_9FIRM</name>
<evidence type="ECO:0000256" key="4">
    <source>
        <dbReference type="ARBA" id="ARBA00023211"/>
    </source>
</evidence>